<reference evidence="3 4" key="1">
    <citation type="journal article" date="2020" name="Genomics">
        <title>Complete, high-quality genomes from long-read metagenomic sequencing of two wolf lichen thalli reveals enigmatic genome architecture.</title>
        <authorList>
            <person name="McKenzie S.K."/>
            <person name="Walston R.F."/>
            <person name="Allen J.L."/>
        </authorList>
    </citation>
    <scope>NUCLEOTIDE SEQUENCE [LARGE SCALE GENOMIC DNA]</scope>
    <source>
        <strain evidence="3">WasteWater2</strain>
    </source>
</reference>
<dbReference type="Proteomes" id="UP000578531">
    <property type="component" value="Unassembled WGS sequence"/>
</dbReference>
<feature type="chain" id="PRO_5034889563" evidence="2">
    <location>
        <begin position="17"/>
        <end position="188"/>
    </location>
</feature>
<dbReference type="OrthoDB" id="5322296at2759"/>
<proteinExistence type="predicted"/>
<accession>A0A8H6FEP1</accession>
<organism evidence="3 4">
    <name type="scientific">Letharia columbiana</name>
    <dbReference type="NCBI Taxonomy" id="112416"/>
    <lineage>
        <taxon>Eukaryota</taxon>
        <taxon>Fungi</taxon>
        <taxon>Dikarya</taxon>
        <taxon>Ascomycota</taxon>
        <taxon>Pezizomycotina</taxon>
        <taxon>Lecanoromycetes</taxon>
        <taxon>OSLEUM clade</taxon>
        <taxon>Lecanoromycetidae</taxon>
        <taxon>Lecanorales</taxon>
        <taxon>Lecanorineae</taxon>
        <taxon>Parmeliaceae</taxon>
        <taxon>Letharia</taxon>
    </lineage>
</organism>
<dbReference type="RefSeq" id="XP_037158435.1">
    <property type="nucleotide sequence ID" value="XM_037314664.1"/>
</dbReference>
<evidence type="ECO:0000256" key="2">
    <source>
        <dbReference type="SAM" id="SignalP"/>
    </source>
</evidence>
<dbReference type="EMBL" id="JACCJC010000106">
    <property type="protein sequence ID" value="KAF6225306.1"/>
    <property type="molecule type" value="Genomic_DNA"/>
</dbReference>
<comment type="caution">
    <text evidence="3">The sequence shown here is derived from an EMBL/GenBank/DDBJ whole genome shotgun (WGS) entry which is preliminary data.</text>
</comment>
<feature type="compositionally biased region" description="Low complexity" evidence="1">
    <location>
        <begin position="35"/>
        <end position="48"/>
    </location>
</feature>
<feature type="region of interest" description="Disordered" evidence="1">
    <location>
        <begin position="21"/>
        <end position="48"/>
    </location>
</feature>
<dbReference type="AlphaFoldDB" id="A0A8H6FEP1"/>
<feature type="signal peptide" evidence="2">
    <location>
        <begin position="1"/>
        <end position="16"/>
    </location>
</feature>
<name>A0A8H6FEP1_9LECA</name>
<sequence length="188" mass="20548">MLAPYLLLTFLPCTLSATLPSQTAAPPTHSPPPKLTSSPPSLTTTPSSCWDPPHPRIWIYPAHFRDCERAAAGILRNIDASTAVIFSRDPRSGFRLPADYHYRSCWISLNIDPGEADEFEPQVAYIAAWDLARECTSVTHRFGGRRTVGPRDKVFLYINGECVPGVGEEAETVGVGVGNWTTHVAAKS</sequence>
<evidence type="ECO:0000313" key="4">
    <source>
        <dbReference type="Proteomes" id="UP000578531"/>
    </source>
</evidence>
<evidence type="ECO:0000313" key="3">
    <source>
        <dbReference type="EMBL" id="KAF6225306.1"/>
    </source>
</evidence>
<gene>
    <name evidence="3" type="ORF">HO173_012830</name>
</gene>
<keyword evidence="4" id="KW-1185">Reference proteome</keyword>
<protein>
    <submittedName>
        <fullName evidence="3">Uncharacterized protein</fullName>
    </submittedName>
</protein>
<dbReference type="GeneID" id="59294463"/>
<evidence type="ECO:0000256" key="1">
    <source>
        <dbReference type="SAM" id="MobiDB-lite"/>
    </source>
</evidence>
<keyword evidence="2" id="KW-0732">Signal</keyword>